<dbReference type="NCBIfam" id="TIGR01613">
    <property type="entry name" value="primase_Cterm"/>
    <property type="match status" value="1"/>
</dbReference>
<dbReference type="GO" id="GO:0005524">
    <property type="term" value="F:ATP binding"/>
    <property type="evidence" value="ECO:0007669"/>
    <property type="project" value="UniProtKB-KW"/>
</dbReference>
<keyword evidence="1" id="KW-0547">Nucleotide-binding</keyword>
<dbReference type="Proteomes" id="UP000469424">
    <property type="component" value="Unassembled WGS sequence"/>
</dbReference>
<comment type="caution">
    <text evidence="5">The sequence shown here is derived from an EMBL/GenBank/DDBJ whole genome shotgun (WGS) entry which is preliminary data.</text>
</comment>
<dbReference type="GO" id="GO:0016787">
    <property type="term" value="F:hydrolase activity"/>
    <property type="evidence" value="ECO:0007669"/>
    <property type="project" value="UniProtKB-KW"/>
</dbReference>
<evidence type="ECO:0000256" key="3">
    <source>
        <dbReference type="ARBA" id="ARBA00022840"/>
    </source>
</evidence>
<dbReference type="SMART" id="SM00942">
    <property type="entry name" value="PriCT_1"/>
    <property type="match status" value="1"/>
</dbReference>
<dbReference type="InterPro" id="IPR014818">
    <property type="entry name" value="Phage/plasmid_primase_P4_C"/>
</dbReference>
<dbReference type="InterPro" id="IPR014015">
    <property type="entry name" value="Helicase_SF3_DNA-vir"/>
</dbReference>
<dbReference type="PANTHER" id="PTHR35372">
    <property type="entry name" value="ATP BINDING PROTEIN-RELATED"/>
    <property type="match status" value="1"/>
</dbReference>
<dbReference type="RefSeq" id="WP_154553326.1">
    <property type="nucleotide sequence ID" value="NZ_VUNA01000001.1"/>
</dbReference>
<keyword evidence="3" id="KW-0067">ATP-binding</keyword>
<reference evidence="5 6" key="1">
    <citation type="submission" date="2019-08" db="EMBL/GenBank/DDBJ databases">
        <title>In-depth cultivation of the pig gut microbiome towards novel bacterial diversity and tailored functional studies.</title>
        <authorList>
            <person name="Wylensek D."/>
            <person name="Hitch T.C.A."/>
            <person name="Clavel T."/>
        </authorList>
    </citation>
    <scope>NUCLEOTIDE SEQUENCE [LARGE SCALE GENOMIC DNA]</scope>
    <source>
        <strain evidence="5 6">WCA-MUC-591-APC-4B</strain>
    </source>
</reference>
<dbReference type="EMBL" id="VUNA01000001">
    <property type="protein sequence ID" value="MST69762.1"/>
    <property type="molecule type" value="Genomic_DNA"/>
</dbReference>
<gene>
    <name evidence="5" type="ORF">FYJ65_00140</name>
</gene>
<dbReference type="AlphaFoldDB" id="A0A6N7X2L4"/>
<keyword evidence="6" id="KW-1185">Reference proteome</keyword>
<evidence type="ECO:0000313" key="6">
    <source>
        <dbReference type="Proteomes" id="UP000469424"/>
    </source>
</evidence>
<evidence type="ECO:0000313" key="5">
    <source>
        <dbReference type="EMBL" id="MST69762.1"/>
    </source>
</evidence>
<keyword evidence="2" id="KW-0378">Hydrolase</keyword>
<dbReference type="Gene3D" id="3.40.50.300">
    <property type="entry name" value="P-loop containing nucleotide triphosphate hydrolases"/>
    <property type="match status" value="1"/>
</dbReference>
<dbReference type="SMART" id="SM00885">
    <property type="entry name" value="D5_N"/>
    <property type="match status" value="1"/>
</dbReference>
<protein>
    <submittedName>
        <fullName evidence="5">DNA primase</fullName>
    </submittedName>
</protein>
<proteinExistence type="predicted"/>
<dbReference type="Pfam" id="PF08706">
    <property type="entry name" value="D5_N"/>
    <property type="match status" value="1"/>
</dbReference>
<dbReference type="InterPro" id="IPR014820">
    <property type="entry name" value="PriCT_1"/>
</dbReference>
<feature type="domain" description="SF3 helicase" evidence="4">
    <location>
        <begin position="472"/>
        <end position="631"/>
    </location>
</feature>
<dbReference type="InterPro" id="IPR027417">
    <property type="entry name" value="P-loop_NTPase"/>
</dbReference>
<dbReference type="InterPro" id="IPR045455">
    <property type="entry name" value="NrS-1_pol-like_helicase"/>
</dbReference>
<evidence type="ECO:0000256" key="2">
    <source>
        <dbReference type="ARBA" id="ARBA00022801"/>
    </source>
</evidence>
<dbReference type="PROSITE" id="PS51206">
    <property type="entry name" value="SF3_HELICASE_1"/>
    <property type="match status" value="1"/>
</dbReference>
<evidence type="ECO:0000259" key="4">
    <source>
        <dbReference type="PROSITE" id="PS51206"/>
    </source>
</evidence>
<dbReference type="PANTHER" id="PTHR35372:SF2">
    <property type="entry name" value="SF3 HELICASE DOMAIN-CONTAINING PROTEIN"/>
    <property type="match status" value="1"/>
</dbReference>
<evidence type="ECO:0000256" key="1">
    <source>
        <dbReference type="ARBA" id="ARBA00022741"/>
    </source>
</evidence>
<sequence>MRFILQTANVTAEATNCVYPNKVEVTSADELKEAVKFDHVCGEFQKNYRSISNFKKTNVVVMDCDNDHSENPDDWITMESLEERFEDIDYAVAPSRHHMVEKDGKAARPKFHVYFPIEETDSAERCAAIKRAIHKAYPFFDDNALDAARFIFGSDVSETVWHEGWITIDQEVTVEATEEKSEAQEKQTGPILEGNRNNTMSRFASRVLKKYGVTDKAKEAFDLHARRCDPPLPEEELNTIWSSAVRFYKKTIVTQEGYVAPDEYNAEFGSIQPEDYSDMGEAKALVDEYKDELLYTDATEFLSYDGICWRENRQKAVGAVEEFLDMQLVDSKGQLNDCSQALLDAGIPERVVRAGGKALEKLITPELEDAFKQYQAAKAYYAFVMKYRNYKNIVNTQSAAKPMVAADISMFDAQENFLNTPSATYDLKLGMAGARPHRATDLLTKITNCAPGEEGKDLWEEALNLFFCGDQELIEYVQETVGLAAIGKVYVEAFIISYGEGRNGKSTFWNTISRVLGTYSGAMSADALTAGCRRNVKPEIAELKGKRLVIAAELEEGMRLSTSILKQLCSTDQIRGEKKFMDPFDFTPSHTVVLYTNHLPKVGASDDGTWRRLIVIPFHAKIEGSSDIKNYSDYLYEHAGSAVMSWIIEGAQKVIAHEYKIKPPKVVADAISEYRGMNDWLSQFLEDCCDVQDGYEEKSGELYQEYRAYCLRTGEYARNNADFTAALEKRGFLRKKKKSGMWVQGVQLKSEDFA</sequence>
<dbReference type="InterPro" id="IPR006500">
    <property type="entry name" value="Helicase_put_C_phage/plasmid"/>
</dbReference>
<dbReference type="SUPFAM" id="SSF52540">
    <property type="entry name" value="P-loop containing nucleoside triphosphate hydrolases"/>
    <property type="match status" value="1"/>
</dbReference>
<organism evidence="5 6">
    <name type="scientific">Mogibacterium kristiansenii</name>
    <dbReference type="NCBI Taxonomy" id="2606708"/>
    <lineage>
        <taxon>Bacteria</taxon>
        <taxon>Bacillati</taxon>
        <taxon>Bacillota</taxon>
        <taxon>Clostridia</taxon>
        <taxon>Peptostreptococcales</taxon>
        <taxon>Anaerovoracaceae</taxon>
        <taxon>Mogibacterium</taxon>
    </lineage>
</organism>
<name>A0A6N7X2L4_9FIRM</name>
<accession>A0A6N7X2L4</accession>
<dbReference type="Pfam" id="PF19263">
    <property type="entry name" value="DUF5906"/>
    <property type="match status" value="1"/>
</dbReference>
<dbReference type="InterPro" id="IPR051620">
    <property type="entry name" value="ORF904-like_C"/>
</dbReference>